<evidence type="ECO:0000256" key="10">
    <source>
        <dbReference type="ARBA" id="ARBA00023180"/>
    </source>
</evidence>
<name>A0A9R1T9B4_9HYME</name>
<dbReference type="SUPFAM" id="SSF52540">
    <property type="entry name" value="P-loop containing nucleoside triphosphate hydrolases"/>
    <property type="match status" value="1"/>
</dbReference>
<evidence type="ECO:0000256" key="13">
    <source>
        <dbReference type="PIRSR" id="PIRSR637359-2"/>
    </source>
</evidence>
<evidence type="ECO:0000256" key="1">
    <source>
        <dbReference type="ARBA" id="ARBA00004394"/>
    </source>
</evidence>
<feature type="transmembrane region" description="Helical" evidence="15">
    <location>
        <begin position="12"/>
        <end position="27"/>
    </location>
</feature>
<dbReference type="InterPro" id="IPR000863">
    <property type="entry name" value="Sulfotransferase_dom"/>
</dbReference>
<dbReference type="GO" id="GO:0008467">
    <property type="term" value="F:[heparan sulfate]-glucosamine 3-sulfotransferase activity"/>
    <property type="evidence" value="ECO:0007669"/>
    <property type="project" value="TreeGrafter"/>
</dbReference>
<keyword evidence="9 14" id="KW-1015">Disulfide bond</keyword>
<dbReference type="PANTHER" id="PTHR10605">
    <property type="entry name" value="HEPARAN SULFATE SULFOTRANSFERASE"/>
    <property type="match status" value="1"/>
</dbReference>
<evidence type="ECO:0000256" key="15">
    <source>
        <dbReference type="SAM" id="Phobius"/>
    </source>
</evidence>
<feature type="binding site" evidence="13">
    <location>
        <begin position="131"/>
        <end position="135"/>
    </location>
    <ligand>
        <name>3'-phosphoadenylyl sulfate</name>
        <dbReference type="ChEBI" id="CHEBI:58339"/>
    </ligand>
</feature>
<dbReference type="RefSeq" id="XP_011305215.1">
    <property type="nucleotide sequence ID" value="XM_011306913.1"/>
</dbReference>
<evidence type="ECO:0000256" key="8">
    <source>
        <dbReference type="ARBA" id="ARBA00023136"/>
    </source>
</evidence>
<organism evidence="17 18">
    <name type="scientific">Fopius arisanus</name>
    <dbReference type="NCBI Taxonomy" id="64838"/>
    <lineage>
        <taxon>Eukaryota</taxon>
        <taxon>Metazoa</taxon>
        <taxon>Ecdysozoa</taxon>
        <taxon>Arthropoda</taxon>
        <taxon>Hexapoda</taxon>
        <taxon>Insecta</taxon>
        <taxon>Pterygota</taxon>
        <taxon>Neoptera</taxon>
        <taxon>Endopterygota</taxon>
        <taxon>Hymenoptera</taxon>
        <taxon>Apocrita</taxon>
        <taxon>Ichneumonoidea</taxon>
        <taxon>Braconidae</taxon>
        <taxon>Opiinae</taxon>
        <taxon>Fopius</taxon>
    </lineage>
</organism>
<comment type="subcellular location">
    <subcellularLocation>
        <location evidence="11">Endomembrane system</location>
        <topology evidence="11">Single-pass type II membrane protein</topology>
    </subcellularLocation>
    <subcellularLocation>
        <location evidence="1">Golgi apparatus membrane</location>
    </subcellularLocation>
</comment>
<evidence type="ECO:0000256" key="4">
    <source>
        <dbReference type="ARBA" id="ARBA00022692"/>
    </source>
</evidence>
<feature type="binding site" evidence="13">
    <location>
        <position position="220"/>
    </location>
    <ligand>
        <name>3'-phosphoadenylyl sulfate</name>
        <dbReference type="ChEBI" id="CHEBI:58339"/>
    </ligand>
</feature>
<proteinExistence type="inferred from homology"/>
<gene>
    <name evidence="18" type="primary">Hs3st-B</name>
</gene>
<dbReference type="Pfam" id="PF00685">
    <property type="entry name" value="Sulfotransfer_1"/>
    <property type="match status" value="1"/>
</dbReference>
<dbReference type="AlphaFoldDB" id="A0A9R1T9B4"/>
<evidence type="ECO:0000256" key="3">
    <source>
        <dbReference type="ARBA" id="ARBA00022679"/>
    </source>
</evidence>
<protein>
    <submittedName>
        <fullName evidence="18">Heparan sulfate glucosamine 3-O-sulfotransferase 6</fullName>
    </submittedName>
</protein>
<keyword evidence="10" id="KW-0325">Glycoprotein</keyword>
<feature type="binding site" evidence="13">
    <location>
        <position position="212"/>
    </location>
    <ligand>
        <name>3'-phosphoadenylyl sulfate</name>
        <dbReference type="ChEBI" id="CHEBI:58339"/>
    </ligand>
</feature>
<dbReference type="FunFam" id="3.40.50.300:FF:000194">
    <property type="entry name" value="Sulfotransferase"/>
    <property type="match status" value="1"/>
</dbReference>
<keyword evidence="7" id="KW-0333">Golgi apparatus</keyword>
<dbReference type="InterPro" id="IPR037359">
    <property type="entry name" value="NST/OST"/>
</dbReference>
<evidence type="ECO:0000256" key="14">
    <source>
        <dbReference type="PIRSR" id="PIRSR637359-3"/>
    </source>
</evidence>
<evidence type="ECO:0000256" key="5">
    <source>
        <dbReference type="ARBA" id="ARBA00022968"/>
    </source>
</evidence>
<dbReference type="Gene3D" id="3.40.50.300">
    <property type="entry name" value="P-loop containing nucleotide triphosphate hydrolases"/>
    <property type="match status" value="1"/>
</dbReference>
<reference evidence="18" key="1">
    <citation type="submission" date="2025-08" db="UniProtKB">
        <authorList>
            <consortium name="RefSeq"/>
        </authorList>
    </citation>
    <scope>IDENTIFICATION</scope>
    <source>
        <strain evidence="18">USDA-PBARC FA_bdor</strain>
        <tissue evidence="18">Whole organism</tissue>
    </source>
</reference>
<keyword evidence="6 15" id="KW-1133">Transmembrane helix</keyword>
<keyword evidence="8 15" id="KW-0472">Membrane</keyword>
<dbReference type="Proteomes" id="UP000694866">
    <property type="component" value="Unplaced"/>
</dbReference>
<dbReference type="OrthoDB" id="411451at2759"/>
<accession>A0A9R1T9B4</accession>
<sequence length="373" mass="43253">MELRRGSLIKKLILIICFLLILAWIILNDNSCLFGGITRKITLQRIRLTGFQEIHLKRTIEEIKVEEIPLNEVLNAEVVNVTSKVQLVPLWTNNDSLTDGIDVSPKYQILKQQGLIPTRQLPSALIIGVKKGGTRALLEFLRLHPDIRAAGSEVHFFDHHYPKGFHWYRHRMPPTLEGQLTMEKTPSYFITAEAPRRVQLMNPGTKLIVVVRDPVTRAISDYTQVKSKRLTLPKFEERAFINGSQIVDTNWAPLRIGVYARYLERWLQYFPLSQLLFVSGERLIADPVFEITRVQDFLGLKRVISEKHFYFNSTKGFPCLMKSEQNAAPHCLGKTKGRSHPRIEPTAIERLRDFYRPFNQRFYQLTGINFEWT</sequence>
<evidence type="ECO:0000313" key="17">
    <source>
        <dbReference type="Proteomes" id="UP000694866"/>
    </source>
</evidence>
<keyword evidence="4 15" id="KW-0812">Transmembrane</keyword>
<feature type="active site" description="For sulfotransferase activity" evidence="12">
    <location>
        <position position="131"/>
    </location>
</feature>
<dbReference type="PANTHER" id="PTHR10605:SF72">
    <property type="entry name" value="HEPARAN SULFATE 3-O SULFOTRANSFERASE-B, ISOFORM A"/>
    <property type="match status" value="1"/>
</dbReference>
<evidence type="ECO:0000313" key="18">
    <source>
        <dbReference type="RefSeq" id="XP_011305215.1"/>
    </source>
</evidence>
<evidence type="ECO:0000256" key="6">
    <source>
        <dbReference type="ARBA" id="ARBA00022989"/>
    </source>
</evidence>
<comment type="similarity">
    <text evidence="2">Belongs to the sulfotransferase 1 family.</text>
</comment>
<feature type="binding site" evidence="13">
    <location>
        <begin position="336"/>
        <end position="340"/>
    </location>
    <ligand>
        <name>3'-phosphoadenylyl sulfate</name>
        <dbReference type="ChEBI" id="CHEBI:58339"/>
    </ligand>
</feature>
<evidence type="ECO:0000256" key="7">
    <source>
        <dbReference type="ARBA" id="ARBA00023034"/>
    </source>
</evidence>
<evidence type="ECO:0000256" key="12">
    <source>
        <dbReference type="PIRSR" id="PIRSR637359-1"/>
    </source>
</evidence>
<dbReference type="InterPro" id="IPR027417">
    <property type="entry name" value="P-loop_NTPase"/>
</dbReference>
<keyword evidence="17" id="KW-1185">Reference proteome</keyword>
<evidence type="ECO:0000256" key="2">
    <source>
        <dbReference type="ARBA" id="ARBA00005771"/>
    </source>
</evidence>
<dbReference type="GO" id="GO:0000139">
    <property type="term" value="C:Golgi membrane"/>
    <property type="evidence" value="ECO:0007669"/>
    <property type="project" value="UniProtKB-SubCell"/>
</dbReference>
<dbReference type="CTD" id="32918"/>
<evidence type="ECO:0000259" key="16">
    <source>
        <dbReference type="Pfam" id="PF00685"/>
    </source>
</evidence>
<keyword evidence="3" id="KW-0808">Transferase</keyword>
<feature type="disulfide bond" evidence="14">
    <location>
        <begin position="319"/>
        <end position="331"/>
    </location>
</feature>
<dbReference type="GeneID" id="105267807"/>
<dbReference type="KEGG" id="fas:105267807"/>
<feature type="domain" description="Sulfotransferase" evidence="16">
    <location>
        <begin position="123"/>
        <end position="356"/>
    </location>
</feature>
<evidence type="ECO:0000256" key="9">
    <source>
        <dbReference type="ARBA" id="ARBA00023157"/>
    </source>
</evidence>
<evidence type="ECO:0000256" key="11">
    <source>
        <dbReference type="ARBA" id="ARBA00060399"/>
    </source>
</evidence>
<keyword evidence="5" id="KW-0735">Signal-anchor</keyword>